<comment type="subcellular location">
    <subcellularLocation>
        <location evidence="1">Chromosome</location>
    </subcellularLocation>
</comment>
<dbReference type="GO" id="GO:0005634">
    <property type="term" value="C:nucleus"/>
    <property type="evidence" value="ECO:0007669"/>
    <property type="project" value="InterPro"/>
</dbReference>
<dbReference type="PANTHER" id="PTHR46450:SF1">
    <property type="entry name" value="INACTIVE HISTONE-LYSINE N-METHYLTRANSFERASE SUVR1-RELATED"/>
    <property type="match status" value="1"/>
</dbReference>
<dbReference type="InterPro" id="IPR046341">
    <property type="entry name" value="SET_dom_sf"/>
</dbReference>
<dbReference type="InterPro" id="IPR001214">
    <property type="entry name" value="SET_dom"/>
</dbReference>
<dbReference type="InterPro" id="IPR018848">
    <property type="entry name" value="WIYLD_domain"/>
</dbReference>
<evidence type="ECO:0000256" key="2">
    <source>
        <dbReference type="ARBA" id="ARBA00022454"/>
    </source>
</evidence>
<protein>
    <recommendedName>
        <fullName evidence="8">Histone-lysine N-methyltransferase</fullName>
    </recommendedName>
</protein>
<dbReference type="Gene3D" id="2.170.270.10">
    <property type="entry name" value="SET domain"/>
    <property type="match status" value="1"/>
</dbReference>
<dbReference type="GO" id="GO:0042054">
    <property type="term" value="F:histone methyltransferase activity"/>
    <property type="evidence" value="ECO:0007669"/>
    <property type="project" value="InterPro"/>
</dbReference>
<keyword evidence="2" id="KW-0158">Chromosome</keyword>
<keyword evidence="7" id="KW-1185">Reference proteome</keyword>
<evidence type="ECO:0000259" key="4">
    <source>
        <dbReference type="PROSITE" id="PS50280"/>
    </source>
</evidence>
<comment type="caution">
    <text evidence="6">The sequence shown here is derived from an EMBL/GenBank/DDBJ whole genome shotgun (WGS) entry which is preliminary data.</text>
</comment>
<dbReference type="Pfam" id="PF00856">
    <property type="entry name" value="SET"/>
    <property type="match status" value="1"/>
</dbReference>
<evidence type="ECO:0000256" key="1">
    <source>
        <dbReference type="ARBA" id="ARBA00004286"/>
    </source>
</evidence>
<dbReference type="PROSITE" id="PS50280">
    <property type="entry name" value="SET"/>
    <property type="match status" value="1"/>
</dbReference>
<feature type="compositionally biased region" description="Acidic residues" evidence="3">
    <location>
        <begin position="83"/>
        <end position="93"/>
    </location>
</feature>
<dbReference type="EMBL" id="SDMP01000012">
    <property type="protein sequence ID" value="RYR25149.1"/>
    <property type="molecule type" value="Genomic_DNA"/>
</dbReference>
<dbReference type="SMART" id="SM00317">
    <property type="entry name" value="SET"/>
    <property type="match status" value="1"/>
</dbReference>
<feature type="domain" description="SET" evidence="4">
    <location>
        <begin position="614"/>
        <end position="747"/>
    </location>
</feature>
<dbReference type="CDD" id="cd10538">
    <property type="entry name" value="SET_SETDB-like"/>
    <property type="match status" value="1"/>
</dbReference>
<dbReference type="SMART" id="SM00468">
    <property type="entry name" value="PreSET"/>
    <property type="match status" value="1"/>
</dbReference>
<feature type="compositionally biased region" description="Polar residues" evidence="3">
    <location>
        <begin position="109"/>
        <end position="138"/>
    </location>
</feature>
<accession>A0A445AFD6</accession>
<dbReference type="PROSITE" id="PS50867">
    <property type="entry name" value="PRE_SET"/>
    <property type="match status" value="1"/>
</dbReference>
<organism evidence="6 7">
    <name type="scientific">Arachis hypogaea</name>
    <name type="common">Peanut</name>
    <dbReference type="NCBI Taxonomy" id="3818"/>
    <lineage>
        <taxon>Eukaryota</taxon>
        <taxon>Viridiplantae</taxon>
        <taxon>Streptophyta</taxon>
        <taxon>Embryophyta</taxon>
        <taxon>Tracheophyta</taxon>
        <taxon>Spermatophyta</taxon>
        <taxon>Magnoliopsida</taxon>
        <taxon>eudicotyledons</taxon>
        <taxon>Gunneridae</taxon>
        <taxon>Pentapetalae</taxon>
        <taxon>rosids</taxon>
        <taxon>fabids</taxon>
        <taxon>Fabales</taxon>
        <taxon>Fabaceae</taxon>
        <taxon>Papilionoideae</taxon>
        <taxon>50 kb inversion clade</taxon>
        <taxon>dalbergioids sensu lato</taxon>
        <taxon>Dalbergieae</taxon>
        <taxon>Pterocarpus clade</taxon>
        <taxon>Arachis</taxon>
    </lineage>
</organism>
<evidence type="ECO:0008006" key="8">
    <source>
        <dbReference type="Google" id="ProtNLM"/>
    </source>
</evidence>
<evidence type="ECO:0000256" key="3">
    <source>
        <dbReference type="SAM" id="MobiDB-lite"/>
    </source>
</evidence>
<dbReference type="STRING" id="3818.A0A445AFD6"/>
<evidence type="ECO:0000259" key="5">
    <source>
        <dbReference type="PROSITE" id="PS50867"/>
    </source>
</evidence>
<dbReference type="Pfam" id="PF10440">
    <property type="entry name" value="WIYLD"/>
    <property type="match status" value="1"/>
</dbReference>
<evidence type="ECO:0000313" key="6">
    <source>
        <dbReference type="EMBL" id="RYR25149.1"/>
    </source>
</evidence>
<dbReference type="PROSITE" id="PS51580">
    <property type="entry name" value="SAM_MT43_3"/>
    <property type="match status" value="1"/>
</dbReference>
<dbReference type="AlphaFoldDB" id="A0A445AFD6"/>
<dbReference type="GO" id="GO:0008270">
    <property type="term" value="F:zinc ion binding"/>
    <property type="evidence" value="ECO:0007669"/>
    <property type="project" value="InterPro"/>
</dbReference>
<dbReference type="GO" id="GO:0005694">
    <property type="term" value="C:chromosome"/>
    <property type="evidence" value="ECO:0007669"/>
    <property type="project" value="UniProtKB-SubCell"/>
</dbReference>
<dbReference type="SMR" id="A0A445AFD6"/>
<dbReference type="InterPro" id="IPR043017">
    <property type="entry name" value="WIYLD_dom_sf"/>
</dbReference>
<dbReference type="Gramene" id="arahy.Tifrunner.gnm2.ann2.Ah12g148100.1">
    <property type="protein sequence ID" value="arahy.Tifrunner.gnm2.ann2.Ah12g148100.1-CDS"/>
    <property type="gene ID" value="arahy.Tifrunner.gnm2.ann2.Ah12g148100"/>
</dbReference>
<sequence>MAPPNANVKAAYRAMAGLGISESQVKPVLKKLLKLYDKNWALIEEENYRALADAIFEPDDENQVPDQKRVPEQKKKKKKVNEEEMENEEEAEMNLESARPLKRVRLRGQESQSLHPTASCSPTLATSPSKQSDTSGGNLRTEVHPAPTQDVIVGKGKQPVSPDLNPRRRRLISESERASQSVPSKDPTAKPGLLPHNHEMFLPTGEPIDELPDYNVPIAVIPPELSSVGGSSMNKNAAGKQNGHVNMASSQCTAGDSNERATSSIEIASSTKGEVKISLSCSSAVGGPDFHMPSQDQILKMMEDKCLHSYKITDPNFSVPKLLKDICDCVLEFKIYSDGSQEGALIRSRDDMLKESETHGTLSVTRNKDLDVLSLPPSGTIHVESSATLPSPRNPFSLANHTGQVDAVLVSRDAIHHLSENDDGMELEDPTSSNSRSLVVVPQHELTADDIRSIHDVNDLTKAEESVQISWVNEVTKDFLPPFHYIPQNLVFQNASVNILLSRIGDEDCCSSCVGNCVSSPTPCACANKNGGEFAYNARGLLKEGFLEGCIAISRNPKRYYVFCKDCPIERSKNDDCLEPCKGHLKRKFIKECWSKCGCGKQCGNRIVQRGITCNLQVFFTPEGKGWGLRTLEELPKGAFVCEFVGEILTIKELHERNMKHAVTGEYTYPVLLDADWGSRFVKDEEALSLDAASFGNAARFINHRCYDSNLVEIPVEIEVPGHYYYHFALFTCRKVAAKEELTWDYGIDFDDHDNPIKPFQCKCGSKFCRNMKRSNRSVRSSPSNARCSL</sequence>
<name>A0A445AFD6_ARAHY</name>
<dbReference type="SUPFAM" id="SSF82199">
    <property type="entry name" value="SET domain"/>
    <property type="match status" value="1"/>
</dbReference>
<dbReference type="Proteomes" id="UP000289738">
    <property type="component" value="Chromosome B02"/>
</dbReference>
<feature type="region of interest" description="Disordered" evidence="3">
    <location>
        <begin position="58"/>
        <end position="193"/>
    </location>
</feature>
<dbReference type="InterPro" id="IPR007728">
    <property type="entry name" value="Pre-SET_dom"/>
</dbReference>
<gene>
    <name evidence="6" type="ORF">Ahy_B02g058796</name>
</gene>
<reference evidence="6 7" key="1">
    <citation type="submission" date="2019-01" db="EMBL/GenBank/DDBJ databases">
        <title>Sequencing of cultivated peanut Arachis hypogaea provides insights into genome evolution and oil improvement.</title>
        <authorList>
            <person name="Chen X."/>
        </authorList>
    </citation>
    <scope>NUCLEOTIDE SEQUENCE [LARGE SCALE GENOMIC DNA]</scope>
    <source>
        <strain evidence="7">cv. Fuhuasheng</strain>
        <tissue evidence="6">Leaves</tissue>
    </source>
</reference>
<feature type="domain" description="Pre-SET" evidence="5">
    <location>
        <begin position="509"/>
        <end position="611"/>
    </location>
</feature>
<dbReference type="PANTHER" id="PTHR46450">
    <property type="entry name" value="INACTIVE HISTONE-LYSINE N-METHYLTRANSFERASE SUVR1-RELATED"/>
    <property type="match status" value="1"/>
</dbReference>
<dbReference type="InterPro" id="IPR025776">
    <property type="entry name" value="SUVR4/1/2"/>
</dbReference>
<evidence type="ECO:0000313" key="7">
    <source>
        <dbReference type="Proteomes" id="UP000289738"/>
    </source>
</evidence>
<dbReference type="Gene3D" id="1.10.8.850">
    <property type="entry name" value="Histone-lysine N methyltransferase , C-terminal domain-like"/>
    <property type="match status" value="1"/>
</dbReference>
<proteinExistence type="predicted"/>